<organism evidence="2 3">
    <name type="scientific">Dactylonectria estremocensis</name>
    <dbReference type="NCBI Taxonomy" id="1079267"/>
    <lineage>
        <taxon>Eukaryota</taxon>
        <taxon>Fungi</taxon>
        <taxon>Dikarya</taxon>
        <taxon>Ascomycota</taxon>
        <taxon>Pezizomycotina</taxon>
        <taxon>Sordariomycetes</taxon>
        <taxon>Hypocreomycetidae</taxon>
        <taxon>Hypocreales</taxon>
        <taxon>Nectriaceae</taxon>
        <taxon>Dactylonectria</taxon>
    </lineage>
</organism>
<accession>A0A9P9DIZ7</accession>
<evidence type="ECO:0000256" key="1">
    <source>
        <dbReference type="SAM" id="MobiDB-lite"/>
    </source>
</evidence>
<dbReference type="Proteomes" id="UP000717696">
    <property type="component" value="Unassembled WGS sequence"/>
</dbReference>
<dbReference type="OrthoDB" id="5112236at2759"/>
<keyword evidence="3" id="KW-1185">Reference proteome</keyword>
<protein>
    <submittedName>
        <fullName evidence="2">Uncharacterized protein</fullName>
    </submittedName>
</protein>
<dbReference type="AlphaFoldDB" id="A0A9P9DIZ7"/>
<proteinExistence type="predicted"/>
<evidence type="ECO:0000313" key="2">
    <source>
        <dbReference type="EMBL" id="KAH7120054.1"/>
    </source>
</evidence>
<sequence>MPLRRSAFHVTELATMDPMSGHCNNTPMVNIGSLSYPSHPPPPPPPPFDYMSFCHSTSGFCASYDRARPPWSLNSNSYPNTRGPCHQHPVHGNQVVPFPQWRDARPAIPAPTLPNVGGVTLAAGPKEVSAPMTSSAALWEQGVHKSQLDPGLKCLSKQERMLVTRRKQKVPWDCIHEEYVNLYGSITVDALRMRLSRLKNKHVSVRQALQSKTCSKGTRQSQRNAEPEER</sequence>
<name>A0A9P9DIZ7_9HYPO</name>
<feature type="compositionally biased region" description="Polar residues" evidence="1">
    <location>
        <begin position="207"/>
        <end position="224"/>
    </location>
</feature>
<dbReference type="EMBL" id="JAGMUU010000029">
    <property type="protein sequence ID" value="KAH7120054.1"/>
    <property type="molecule type" value="Genomic_DNA"/>
</dbReference>
<comment type="caution">
    <text evidence="2">The sequence shown here is derived from an EMBL/GenBank/DDBJ whole genome shotgun (WGS) entry which is preliminary data.</text>
</comment>
<reference evidence="2" key="1">
    <citation type="journal article" date="2021" name="Nat. Commun.">
        <title>Genetic determinants of endophytism in the Arabidopsis root mycobiome.</title>
        <authorList>
            <person name="Mesny F."/>
            <person name="Miyauchi S."/>
            <person name="Thiergart T."/>
            <person name="Pickel B."/>
            <person name="Atanasova L."/>
            <person name="Karlsson M."/>
            <person name="Huettel B."/>
            <person name="Barry K.W."/>
            <person name="Haridas S."/>
            <person name="Chen C."/>
            <person name="Bauer D."/>
            <person name="Andreopoulos W."/>
            <person name="Pangilinan J."/>
            <person name="LaButti K."/>
            <person name="Riley R."/>
            <person name="Lipzen A."/>
            <person name="Clum A."/>
            <person name="Drula E."/>
            <person name="Henrissat B."/>
            <person name="Kohler A."/>
            <person name="Grigoriev I.V."/>
            <person name="Martin F.M."/>
            <person name="Hacquard S."/>
        </authorList>
    </citation>
    <scope>NUCLEOTIDE SEQUENCE</scope>
    <source>
        <strain evidence="2">MPI-CAGE-AT-0021</strain>
    </source>
</reference>
<feature type="region of interest" description="Disordered" evidence="1">
    <location>
        <begin position="207"/>
        <end position="230"/>
    </location>
</feature>
<gene>
    <name evidence="2" type="ORF">B0J13DRAFT_612807</name>
</gene>
<evidence type="ECO:0000313" key="3">
    <source>
        <dbReference type="Proteomes" id="UP000717696"/>
    </source>
</evidence>